<evidence type="ECO:0000313" key="2">
    <source>
        <dbReference type="EMBL" id="CAI9773331.1"/>
    </source>
</evidence>
<sequence length="130" mass="14886">MQSFKKHQKERLENVKISYETRLKERNPKKDGLVCTCPERLKERNPKKDGLDRMVERVDPLVNMGQITRVTVPVNLALVVVAEVDDLTLVLVRATKNNEYSDLFHAIPWSQGTLGLLVAAEIKLIHIRNT</sequence>
<accession>A0AAD1ZSF2</accession>
<dbReference type="GO" id="GO:0005737">
    <property type="term" value="C:cytoplasm"/>
    <property type="evidence" value="ECO:0007669"/>
    <property type="project" value="TreeGrafter"/>
</dbReference>
<dbReference type="PANTHER" id="PTHR10801:SF0">
    <property type="entry name" value="DELTA(24)-STEROL REDUCTASE"/>
    <property type="match status" value="1"/>
</dbReference>
<keyword evidence="3" id="KW-1185">Reference proteome</keyword>
<name>A0AAD1ZSF2_9LAMI</name>
<keyword evidence="1" id="KW-0560">Oxidoreductase</keyword>
<gene>
    <name evidence="2" type="ORF">FPE_LOCUS20761</name>
</gene>
<dbReference type="Proteomes" id="UP000834106">
    <property type="component" value="Chromosome 12"/>
</dbReference>
<dbReference type="GO" id="GO:0016020">
    <property type="term" value="C:membrane"/>
    <property type="evidence" value="ECO:0007669"/>
    <property type="project" value="TreeGrafter"/>
</dbReference>
<dbReference type="PANTHER" id="PTHR10801">
    <property type="entry name" value="24-DEHYDROCHOLESTEROL REDUCTASE"/>
    <property type="match status" value="1"/>
</dbReference>
<reference evidence="2" key="1">
    <citation type="submission" date="2023-05" db="EMBL/GenBank/DDBJ databases">
        <authorList>
            <person name="Huff M."/>
        </authorList>
    </citation>
    <scope>NUCLEOTIDE SEQUENCE</scope>
</reference>
<evidence type="ECO:0000256" key="1">
    <source>
        <dbReference type="ARBA" id="ARBA00023002"/>
    </source>
</evidence>
<dbReference type="AlphaFoldDB" id="A0AAD1ZSF2"/>
<dbReference type="GO" id="GO:0016628">
    <property type="term" value="F:oxidoreductase activity, acting on the CH-CH group of donors, NAD or NADP as acceptor"/>
    <property type="evidence" value="ECO:0007669"/>
    <property type="project" value="TreeGrafter"/>
</dbReference>
<dbReference type="EMBL" id="OU503047">
    <property type="protein sequence ID" value="CAI9773331.1"/>
    <property type="molecule type" value="Genomic_DNA"/>
</dbReference>
<dbReference type="InterPro" id="IPR040165">
    <property type="entry name" value="Diminuto-like"/>
</dbReference>
<protein>
    <submittedName>
        <fullName evidence="2">Uncharacterized protein</fullName>
    </submittedName>
</protein>
<evidence type="ECO:0000313" key="3">
    <source>
        <dbReference type="Proteomes" id="UP000834106"/>
    </source>
</evidence>
<proteinExistence type="predicted"/>
<organism evidence="2 3">
    <name type="scientific">Fraxinus pennsylvanica</name>
    <dbReference type="NCBI Taxonomy" id="56036"/>
    <lineage>
        <taxon>Eukaryota</taxon>
        <taxon>Viridiplantae</taxon>
        <taxon>Streptophyta</taxon>
        <taxon>Embryophyta</taxon>
        <taxon>Tracheophyta</taxon>
        <taxon>Spermatophyta</taxon>
        <taxon>Magnoliopsida</taxon>
        <taxon>eudicotyledons</taxon>
        <taxon>Gunneridae</taxon>
        <taxon>Pentapetalae</taxon>
        <taxon>asterids</taxon>
        <taxon>lamiids</taxon>
        <taxon>Lamiales</taxon>
        <taxon>Oleaceae</taxon>
        <taxon>Oleeae</taxon>
        <taxon>Fraxinus</taxon>
    </lineage>
</organism>
<dbReference type="GO" id="GO:0008202">
    <property type="term" value="P:steroid metabolic process"/>
    <property type="evidence" value="ECO:0007669"/>
    <property type="project" value="TreeGrafter"/>
</dbReference>